<dbReference type="OrthoDB" id="10625233at2759"/>
<dbReference type="AlphaFoldDB" id="A0A5N5HSR0"/>
<proteinExistence type="predicted"/>
<sequence>MSSSNLKSDEYPPPLYRQDGFSSKVGYFKAAQAYKHAIPSRIHVKRVKDDNGHEPCNEHASARKRAIKFHLYYFVLGFTFPMPRLFQEVFCSIKCASAHCSPNAVHAMVGFSNLNSLTLLLRCVSRLPLSVWRWLLSLLRQEKGGLPPKEEIKRIKDEALTRPIVAKIFSLPTCESLVQKKPMTLSAARGSSSAAKKLIIDLTFPNGAKMILELEPLKPTTLKSGAKSGFASKRLAAMKSGKVDYTAKVVSRLAPPSAMTDSSAEKGKSAHMGSSERSTESEVREFPEVCALLKANLLKDVDACAKFINSVGKVVIRSDAFAKRPTYSSRSSLIATMHKTLILAAKVALVAQLRSAAKKIENLESELIILKRSDVFAPTSLQLEIAHQEVSYLNARLSTTQVMLEAAKKEISHVSPVLENLKRVNSELRFACFAKDEELILMHVDVSRLKKVASKLESREIDLQSVLSASENLRKELDELQDAHTRLVDENVQIKNEKVSHEVALASYQANFYKLGYFSKKDFKTFSISPVDLLNFSFEAAFGGAAEGQAVQAEAAKDELMEALIAGNGTAAEGVAVEEPMVAQTAKKTGSWVSCFKEAVDPTSSLRY</sequence>
<protein>
    <submittedName>
        <fullName evidence="3">S ribonuclease</fullName>
    </submittedName>
</protein>
<reference evidence="3 4" key="3">
    <citation type="submission" date="2019-11" db="EMBL/GenBank/DDBJ databases">
        <title>A de novo genome assembly of a pear dwarfing rootstock.</title>
        <authorList>
            <person name="Wang F."/>
            <person name="Wang J."/>
            <person name="Li S."/>
            <person name="Zhang Y."/>
            <person name="Fang M."/>
            <person name="Ma L."/>
            <person name="Zhao Y."/>
            <person name="Jiang S."/>
        </authorList>
    </citation>
    <scope>NUCLEOTIDE SEQUENCE [LARGE SCALE GENOMIC DNA]</scope>
    <source>
        <strain evidence="3">S2</strain>
        <tissue evidence="3">Leaf</tissue>
    </source>
</reference>
<feature type="coiled-coil region" evidence="1">
    <location>
        <begin position="463"/>
        <end position="497"/>
    </location>
</feature>
<dbReference type="EMBL" id="SMOL01000143">
    <property type="protein sequence ID" value="KAB2630819.1"/>
    <property type="molecule type" value="Genomic_DNA"/>
</dbReference>
<evidence type="ECO:0000313" key="3">
    <source>
        <dbReference type="EMBL" id="KAB2630819.1"/>
    </source>
</evidence>
<comment type="caution">
    <text evidence="3">The sequence shown here is derived from an EMBL/GenBank/DDBJ whole genome shotgun (WGS) entry which is preliminary data.</text>
</comment>
<feature type="coiled-coil region" evidence="1">
    <location>
        <begin position="346"/>
        <end position="373"/>
    </location>
</feature>
<feature type="region of interest" description="Disordered" evidence="2">
    <location>
        <begin position="256"/>
        <end position="281"/>
    </location>
</feature>
<dbReference type="Proteomes" id="UP000327157">
    <property type="component" value="Chromosome 12"/>
</dbReference>
<evidence type="ECO:0000313" key="4">
    <source>
        <dbReference type="Proteomes" id="UP000327157"/>
    </source>
</evidence>
<keyword evidence="1" id="KW-0175">Coiled coil</keyword>
<gene>
    <name evidence="3" type="ORF">D8674_008338</name>
</gene>
<accession>A0A5N5HSR0</accession>
<organism evidence="3 4">
    <name type="scientific">Pyrus ussuriensis x Pyrus communis</name>
    <dbReference type="NCBI Taxonomy" id="2448454"/>
    <lineage>
        <taxon>Eukaryota</taxon>
        <taxon>Viridiplantae</taxon>
        <taxon>Streptophyta</taxon>
        <taxon>Embryophyta</taxon>
        <taxon>Tracheophyta</taxon>
        <taxon>Spermatophyta</taxon>
        <taxon>Magnoliopsida</taxon>
        <taxon>eudicotyledons</taxon>
        <taxon>Gunneridae</taxon>
        <taxon>Pentapetalae</taxon>
        <taxon>rosids</taxon>
        <taxon>fabids</taxon>
        <taxon>Rosales</taxon>
        <taxon>Rosaceae</taxon>
        <taxon>Amygdaloideae</taxon>
        <taxon>Maleae</taxon>
        <taxon>Pyrus</taxon>
    </lineage>
</organism>
<evidence type="ECO:0000256" key="1">
    <source>
        <dbReference type="SAM" id="Coils"/>
    </source>
</evidence>
<keyword evidence="4" id="KW-1185">Reference proteome</keyword>
<reference evidence="4" key="2">
    <citation type="submission" date="2019-10" db="EMBL/GenBank/DDBJ databases">
        <title>A de novo genome assembly of a pear dwarfing rootstock.</title>
        <authorList>
            <person name="Wang F."/>
            <person name="Wang J."/>
            <person name="Li S."/>
            <person name="Zhang Y."/>
            <person name="Fang M."/>
            <person name="Ma L."/>
            <person name="Zhao Y."/>
            <person name="Jiang S."/>
        </authorList>
    </citation>
    <scope>NUCLEOTIDE SEQUENCE [LARGE SCALE GENOMIC DNA]</scope>
</reference>
<evidence type="ECO:0000256" key="2">
    <source>
        <dbReference type="SAM" id="MobiDB-lite"/>
    </source>
</evidence>
<name>A0A5N5HSR0_9ROSA</name>
<reference evidence="3 4" key="1">
    <citation type="submission" date="2019-09" db="EMBL/GenBank/DDBJ databases">
        <authorList>
            <person name="Ou C."/>
        </authorList>
    </citation>
    <scope>NUCLEOTIDE SEQUENCE [LARGE SCALE GENOMIC DNA]</scope>
    <source>
        <strain evidence="3">S2</strain>
        <tissue evidence="3">Leaf</tissue>
    </source>
</reference>